<evidence type="ECO:0000313" key="1">
    <source>
        <dbReference type="EMBL" id="CAG8801758.1"/>
    </source>
</evidence>
<comment type="caution">
    <text evidence="1">The sequence shown here is derived from an EMBL/GenBank/DDBJ whole genome shotgun (WGS) entry which is preliminary data.</text>
</comment>
<feature type="non-terminal residue" evidence="1">
    <location>
        <position position="1"/>
    </location>
</feature>
<gene>
    <name evidence="1" type="ORF">RPERSI_LOCUS21177</name>
</gene>
<keyword evidence="2" id="KW-1185">Reference proteome</keyword>
<name>A0ACA9RNQ6_9GLOM</name>
<sequence>IRIYIYKTNKDEPITIQEAKDKGYSFVLISHEKRNYEAINYISLPPQILGIKIFHDQKLVYENNSINFFIKESIKDPVHSKVTLTPD</sequence>
<organism evidence="1 2">
    <name type="scientific">Racocetra persica</name>
    <dbReference type="NCBI Taxonomy" id="160502"/>
    <lineage>
        <taxon>Eukaryota</taxon>
        <taxon>Fungi</taxon>
        <taxon>Fungi incertae sedis</taxon>
        <taxon>Mucoromycota</taxon>
        <taxon>Glomeromycotina</taxon>
        <taxon>Glomeromycetes</taxon>
        <taxon>Diversisporales</taxon>
        <taxon>Gigasporaceae</taxon>
        <taxon>Racocetra</taxon>
    </lineage>
</organism>
<evidence type="ECO:0000313" key="2">
    <source>
        <dbReference type="Proteomes" id="UP000789920"/>
    </source>
</evidence>
<proteinExistence type="predicted"/>
<accession>A0ACA9RNQ6</accession>
<protein>
    <submittedName>
        <fullName evidence="1">36477_t:CDS:1</fullName>
    </submittedName>
</protein>
<dbReference type="EMBL" id="CAJVQC010061427">
    <property type="protein sequence ID" value="CAG8801758.1"/>
    <property type="molecule type" value="Genomic_DNA"/>
</dbReference>
<dbReference type="Proteomes" id="UP000789920">
    <property type="component" value="Unassembled WGS sequence"/>
</dbReference>
<reference evidence="1" key="1">
    <citation type="submission" date="2021-06" db="EMBL/GenBank/DDBJ databases">
        <authorList>
            <person name="Kallberg Y."/>
            <person name="Tangrot J."/>
            <person name="Rosling A."/>
        </authorList>
    </citation>
    <scope>NUCLEOTIDE SEQUENCE</scope>
    <source>
        <strain evidence="1">MA461A</strain>
    </source>
</reference>